<dbReference type="InterPro" id="IPR036734">
    <property type="entry name" value="Neur_chan_lig-bd_sf"/>
</dbReference>
<reference evidence="3" key="1">
    <citation type="submission" date="2016-11" db="UniProtKB">
        <authorList>
            <consortium name="WormBaseParasite"/>
        </authorList>
    </citation>
    <scope>IDENTIFICATION</scope>
</reference>
<dbReference type="GO" id="GO:0005230">
    <property type="term" value="F:extracellular ligand-gated monoatomic ion channel activity"/>
    <property type="evidence" value="ECO:0007669"/>
    <property type="project" value="InterPro"/>
</dbReference>
<dbReference type="GO" id="GO:0016020">
    <property type="term" value="C:membrane"/>
    <property type="evidence" value="ECO:0007669"/>
    <property type="project" value="InterPro"/>
</dbReference>
<evidence type="ECO:0000313" key="2">
    <source>
        <dbReference type="Proteomes" id="UP000095280"/>
    </source>
</evidence>
<dbReference type="AlphaFoldDB" id="A0A1I8H5K4"/>
<name>A0A1I8H5K4_9PLAT</name>
<dbReference type="InterPro" id="IPR006202">
    <property type="entry name" value="Neur_chan_lig-bd"/>
</dbReference>
<proteinExistence type="predicted"/>
<feature type="domain" description="Neurotransmitter-gated ion-channel ligand-binding" evidence="1">
    <location>
        <begin position="43"/>
        <end position="189"/>
    </location>
</feature>
<protein>
    <submittedName>
        <fullName evidence="3">Neur_chan_LBD domain-containing protein</fullName>
    </submittedName>
</protein>
<dbReference type="WBParaSite" id="maker-uti_cns_0004595-snap-gene-0.5-mRNA-1">
    <property type="protein sequence ID" value="maker-uti_cns_0004595-snap-gene-0.5-mRNA-1"/>
    <property type="gene ID" value="maker-uti_cns_0004595-snap-gene-0.5"/>
</dbReference>
<dbReference type="Gene3D" id="2.70.170.10">
    <property type="entry name" value="Neurotransmitter-gated ion-channel ligand-binding domain"/>
    <property type="match status" value="1"/>
</dbReference>
<evidence type="ECO:0000313" key="3">
    <source>
        <dbReference type="WBParaSite" id="maker-uti_cns_0004595-snap-gene-0.5-mRNA-1"/>
    </source>
</evidence>
<evidence type="ECO:0000259" key="1">
    <source>
        <dbReference type="Pfam" id="PF02931"/>
    </source>
</evidence>
<sequence>GSSSSGRVGKGHPDFDSSYLSSIQKVTGGNDESVVQYGLFVYSNYQGFLAPSTTPLQVQAHVSPLHLSRRSDQQRQDSLTARLTLRLYWRDARLAFNNTRVSRVQLYQTFLKKLWKPSIQFLTATGQQDFAVVMATVDADGLVTLTQRLNVGLECAENQLHLLPLDTLKCDAKLSVSTASQSQQKLDWLLPGNASFNWPIGSQVSDLILTDVQFLDGKRSRGDGQSDASAKIA</sequence>
<accession>A0A1I8H5K4</accession>
<keyword evidence="2" id="KW-1185">Reference proteome</keyword>
<dbReference type="SUPFAM" id="SSF63712">
    <property type="entry name" value="Nicotinic receptor ligand binding domain-like"/>
    <property type="match status" value="1"/>
</dbReference>
<dbReference type="Proteomes" id="UP000095280">
    <property type="component" value="Unplaced"/>
</dbReference>
<organism evidence="2 3">
    <name type="scientific">Macrostomum lignano</name>
    <dbReference type="NCBI Taxonomy" id="282301"/>
    <lineage>
        <taxon>Eukaryota</taxon>
        <taxon>Metazoa</taxon>
        <taxon>Spiralia</taxon>
        <taxon>Lophotrochozoa</taxon>
        <taxon>Platyhelminthes</taxon>
        <taxon>Rhabditophora</taxon>
        <taxon>Macrostomorpha</taxon>
        <taxon>Macrostomida</taxon>
        <taxon>Macrostomidae</taxon>
        <taxon>Macrostomum</taxon>
    </lineage>
</organism>
<dbReference type="Pfam" id="PF02931">
    <property type="entry name" value="Neur_chan_LBD"/>
    <property type="match status" value="1"/>
</dbReference>